<feature type="chain" id="PRO_5007902537" description="Secreted protein" evidence="2">
    <location>
        <begin position="29"/>
        <end position="212"/>
    </location>
</feature>
<protein>
    <recommendedName>
        <fullName evidence="5">Secreted protein</fullName>
    </recommendedName>
</protein>
<evidence type="ECO:0000313" key="3">
    <source>
        <dbReference type="EMBL" id="BAU97258.1"/>
    </source>
</evidence>
<feature type="region of interest" description="Disordered" evidence="1">
    <location>
        <begin position="184"/>
        <end position="212"/>
    </location>
</feature>
<evidence type="ECO:0000256" key="2">
    <source>
        <dbReference type="SAM" id="SignalP"/>
    </source>
</evidence>
<keyword evidence="2" id="KW-0732">Signal</keyword>
<sequence>MKPKLITAVAVFSFSFALTTPLAPFAQAATVAINEDYCSYNLEAGDYELIVAAIENAASTDLKRLYPDEFIDQAISDYRMVVVGAWPGREEFLAELKDSLEEAGFTNDDFSILDDAVLGSKNVFYWVPGATPAEAAQNVNLLADESIDASRYPNTHRVRTALNTAIKTANQACVNGEEITFSTDLTQPELPTPGSNDFSSSTFRFGSSQALP</sequence>
<accession>A0A169S7W3</accession>
<dbReference type="EMBL" id="AP017369">
    <property type="protein sequence ID" value="BAU97258.1"/>
    <property type="molecule type" value="Genomic_DNA"/>
</dbReference>
<evidence type="ECO:0008006" key="5">
    <source>
        <dbReference type="Google" id="ProtNLM"/>
    </source>
</evidence>
<feature type="signal peptide" evidence="2">
    <location>
        <begin position="1"/>
        <end position="28"/>
    </location>
</feature>
<name>A0A169S7W3_9CORY</name>
<dbReference type="Proteomes" id="UP000218244">
    <property type="component" value="Chromosome"/>
</dbReference>
<evidence type="ECO:0000313" key="4">
    <source>
        <dbReference type="Proteomes" id="UP000218244"/>
    </source>
</evidence>
<evidence type="ECO:0000256" key="1">
    <source>
        <dbReference type="SAM" id="MobiDB-lite"/>
    </source>
</evidence>
<gene>
    <name evidence="3" type="ORF">N24_2996</name>
</gene>
<dbReference type="AlphaFoldDB" id="A0A169S7W3"/>
<proteinExistence type="predicted"/>
<keyword evidence="4" id="KW-1185">Reference proteome</keyword>
<organism evidence="3 4">
    <name type="scientific">Corynebacterium suranareeae</name>
    <dbReference type="NCBI Taxonomy" id="2506452"/>
    <lineage>
        <taxon>Bacteria</taxon>
        <taxon>Bacillati</taxon>
        <taxon>Actinomycetota</taxon>
        <taxon>Actinomycetes</taxon>
        <taxon>Mycobacteriales</taxon>
        <taxon>Corynebacteriaceae</taxon>
        <taxon>Corynebacterium</taxon>
    </lineage>
</organism>
<feature type="compositionally biased region" description="Polar residues" evidence="1">
    <location>
        <begin position="193"/>
        <end position="212"/>
    </location>
</feature>
<reference evidence="3 4" key="1">
    <citation type="submission" date="2016-02" db="EMBL/GenBank/DDBJ databases">
        <title>Corynebacterium glutamicum N24 whole genome sequencing project.</title>
        <authorList>
            <person name="Matsutani M."/>
            <person name="Nangtapong N."/>
            <person name="Yakushi T."/>
            <person name="Matsushita K."/>
        </authorList>
    </citation>
    <scope>NUCLEOTIDE SEQUENCE [LARGE SCALE GENOMIC DNA]</scope>
    <source>
        <strain evidence="3 4">N24</strain>
    </source>
</reference>
<dbReference type="KEGG" id="csur:N24_2996"/>
<dbReference type="RefSeq" id="WP_096459008.1">
    <property type="nucleotide sequence ID" value="NZ_AP017369.1"/>
</dbReference>